<dbReference type="GO" id="GO:0010206">
    <property type="term" value="P:photosystem II repair"/>
    <property type="evidence" value="ECO:0007669"/>
    <property type="project" value="InterPro"/>
</dbReference>
<dbReference type="Pfam" id="PF13326">
    <property type="entry name" value="PSII_Pbs27"/>
    <property type="match status" value="1"/>
</dbReference>
<dbReference type="PANTHER" id="PTHR34041:SF1">
    <property type="entry name" value="PHOTOSYSTEM II REPAIR PROTEIN PSB27-H1, CHLOROPLASTIC"/>
    <property type="match status" value="1"/>
</dbReference>
<evidence type="ECO:0000313" key="1">
    <source>
        <dbReference type="EMBL" id="CAE0037523.1"/>
    </source>
</evidence>
<protein>
    <recommendedName>
        <fullName evidence="2">Photosystem II Psb27 protein</fullName>
    </recommendedName>
</protein>
<dbReference type="PANTHER" id="PTHR34041">
    <property type="entry name" value="PHOTOSYSTEM II REPAIR PROTEIN PSB27-H1, CHLOROPLASTIC"/>
    <property type="match status" value="1"/>
</dbReference>
<gene>
    <name evidence="1" type="ORF">RMAR00112_LOCUS5474</name>
</gene>
<dbReference type="EMBL" id="HBHW01007208">
    <property type="protein sequence ID" value="CAE0037523.1"/>
    <property type="molecule type" value="Transcribed_RNA"/>
</dbReference>
<name>A0A7S3E9K7_9RHOD</name>
<dbReference type="GO" id="GO:0009523">
    <property type="term" value="C:photosystem II"/>
    <property type="evidence" value="ECO:0007669"/>
    <property type="project" value="InterPro"/>
</dbReference>
<dbReference type="InterPro" id="IPR038450">
    <property type="entry name" value="PSII_Psb27_sf"/>
</dbReference>
<organism evidence="1">
    <name type="scientific">Rhodosorus marinus</name>
    <dbReference type="NCBI Taxonomy" id="101924"/>
    <lineage>
        <taxon>Eukaryota</taxon>
        <taxon>Rhodophyta</taxon>
        <taxon>Stylonematophyceae</taxon>
        <taxon>Stylonematales</taxon>
        <taxon>Stylonemataceae</taxon>
        <taxon>Rhodosorus</taxon>
    </lineage>
</organism>
<proteinExistence type="inferred from homology"/>
<accession>A0A7S3E9K7</accession>
<reference evidence="1" key="1">
    <citation type="submission" date="2021-01" db="EMBL/GenBank/DDBJ databases">
        <authorList>
            <person name="Corre E."/>
            <person name="Pelletier E."/>
            <person name="Niang G."/>
            <person name="Scheremetjew M."/>
            <person name="Finn R."/>
            <person name="Kale V."/>
            <person name="Holt S."/>
            <person name="Cochrane G."/>
            <person name="Meng A."/>
            <person name="Brown T."/>
            <person name="Cohen L."/>
        </authorList>
    </citation>
    <scope>NUCLEOTIDE SEQUENCE</scope>
    <source>
        <strain evidence="1">CCMP 769</strain>
    </source>
</reference>
<sequence length="205" mass="22263">MAFVGGSSAVIGRGVGREHAVCGRGRQGVVMSLSRRDIISLGALAALVPSFAFAEEGGIAPATKAAPTKVSGNYADGMIWIKHWTRSLGLLPDPLKFFLCCFLIPATDAKNVLDNMINVCSFKKGTPGMSDVVADVRKEMNDFVARYRRNNNVNGSASFNTLYTAINTLSGHYASYGNNYPVPEKRKKRLTQQFAEIDKALKRGR</sequence>
<dbReference type="Gene3D" id="1.20.58.810">
    <property type="entry name" value="Photosystem II Pbs27"/>
    <property type="match status" value="1"/>
</dbReference>
<dbReference type="HAMAP" id="MF_01481">
    <property type="entry name" value="PSII_Psb27"/>
    <property type="match status" value="1"/>
</dbReference>
<evidence type="ECO:0008006" key="2">
    <source>
        <dbReference type="Google" id="ProtNLM"/>
    </source>
</evidence>
<dbReference type="AlphaFoldDB" id="A0A7S3E9K7"/>
<dbReference type="InterPro" id="IPR025585">
    <property type="entry name" value="PSII_Psb27"/>
</dbReference>
<dbReference type="GO" id="GO:0010207">
    <property type="term" value="P:photosystem II assembly"/>
    <property type="evidence" value="ECO:0007669"/>
    <property type="project" value="InterPro"/>
</dbReference>